<name>A0ABD0LNE2_9CAEN</name>
<keyword evidence="3" id="KW-1185">Reference proteome</keyword>
<sequence length="132" mass="14626">ATCARRQRFESDAVLGNGTSGILILLKTETPVPFGRGDFHPVEVIFIMVFHLSMNPQPDAKNFKRIKQKGRERSPRGGYKRWRRAKDANSTEEEALDTIVVSSPPAACLDQANLHGAGINIDNWDADLITHG</sequence>
<dbReference type="Proteomes" id="UP001519460">
    <property type="component" value="Unassembled WGS sequence"/>
</dbReference>
<dbReference type="EMBL" id="JACVVK020000034">
    <property type="protein sequence ID" value="KAK7500969.1"/>
    <property type="molecule type" value="Genomic_DNA"/>
</dbReference>
<evidence type="ECO:0000256" key="1">
    <source>
        <dbReference type="SAM" id="MobiDB-lite"/>
    </source>
</evidence>
<dbReference type="AlphaFoldDB" id="A0ABD0LNE2"/>
<comment type="caution">
    <text evidence="2">The sequence shown here is derived from an EMBL/GenBank/DDBJ whole genome shotgun (WGS) entry which is preliminary data.</text>
</comment>
<protein>
    <submittedName>
        <fullName evidence="2">Uncharacterized protein</fullName>
    </submittedName>
</protein>
<evidence type="ECO:0000313" key="2">
    <source>
        <dbReference type="EMBL" id="KAK7500969.1"/>
    </source>
</evidence>
<organism evidence="2 3">
    <name type="scientific">Batillaria attramentaria</name>
    <dbReference type="NCBI Taxonomy" id="370345"/>
    <lineage>
        <taxon>Eukaryota</taxon>
        <taxon>Metazoa</taxon>
        <taxon>Spiralia</taxon>
        <taxon>Lophotrochozoa</taxon>
        <taxon>Mollusca</taxon>
        <taxon>Gastropoda</taxon>
        <taxon>Caenogastropoda</taxon>
        <taxon>Sorbeoconcha</taxon>
        <taxon>Cerithioidea</taxon>
        <taxon>Batillariidae</taxon>
        <taxon>Batillaria</taxon>
    </lineage>
</organism>
<feature type="region of interest" description="Disordered" evidence="1">
    <location>
        <begin position="67"/>
        <end position="90"/>
    </location>
</feature>
<proteinExistence type="predicted"/>
<evidence type="ECO:0000313" key="3">
    <source>
        <dbReference type="Proteomes" id="UP001519460"/>
    </source>
</evidence>
<gene>
    <name evidence="2" type="ORF">BaRGS_00007849</name>
</gene>
<reference evidence="2 3" key="1">
    <citation type="journal article" date="2023" name="Sci. Data">
        <title>Genome assembly of the Korean intertidal mud-creeper Batillaria attramentaria.</title>
        <authorList>
            <person name="Patra A.K."/>
            <person name="Ho P.T."/>
            <person name="Jun S."/>
            <person name="Lee S.J."/>
            <person name="Kim Y."/>
            <person name="Won Y.J."/>
        </authorList>
    </citation>
    <scope>NUCLEOTIDE SEQUENCE [LARGE SCALE GENOMIC DNA]</scope>
    <source>
        <strain evidence="2">Wonlab-2016</strain>
    </source>
</reference>
<feature type="non-terminal residue" evidence="2">
    <location>
        <position position="1"/>
    </location>
</feature>
<accession>A0ABD0LNE2</accession>